<dbReference type="InterPro" id="IPR011004">
    <property type="entry name" value="Trimer_LpxA-like_sf"/>
</dbReference>
<dbReference type="Proteomes" id="UP000016505">
    <property type="component" value="Chromosome I"/>
</dbReference>
<dbReference type="KEGG" id="part:PARC_a0557"/>
<sequence>MGSVVTKDIPSYSIVGGNPAKIIGQRKNLDEFNQLLKEKKYYLESKNG</sequence>
<accession>A0A290RYQ1</accession>
<reference evidence="1 2" key="1">
    <citation type="journal article" date="2012" name="J. Bacteriol.">
        <title>Genome sequences of type strains of seven species of the marine bacterium Pseudoalteromonas.</title>
        <authorList>
            <person name="Xie B.B."/>
            <person name="Shu Y.L."/>
            <person name="Qin Q.L."/>
            <person name="Rong J.C."/>
            <person name="Zhang X.Y."/>
            <person name="Chen X.L."/>
            <person name="Shi M."/>
            <person name="He H.L."/>
            <person name="Zhou B.C."/>
            <person name="Zhang Y.Z."/>
        </authorList>
    </citation>
    <scope>NUCLEOTIDE SEQUENCE [LARGE SCALE GENOMIC DNA]</scope>
    <source>
        <strain evidence="1 2">A 37-1-2</strain>
    </source>
</reference>
<dbReference type="Gene3D" id="2.160.10.10">
    <property type="entry name" value="Hexapeptide repeat proteins"/>
    <property type="match status" value="1"/>
</dbReference>
<organism evidence="1 2">
    <name type="scientific">Pseudoalteromonas arctica A 37-1-2</name>
    <dbReference type="NCBI Taxonomy" id="1117313"/>
    <lineage>
        <taxon>Bacteria</taxon>
        <taxon>Pseudomonadati</taxon>
        <taxon>Pseudomonadota</taxon>
        <taxon>Gammaproteobacteria</taxon>
        <taxon>Alteromonadales</taxon>
        <taxon>Pseudoalteromonadaceae</taxon>
        <taxon>Pseudoalteromonas</taxon>
    </lineage>
</organism>
<dbReference type="EMBL" id="CP011025">
    <property type="protein sequence ID" value="ATC85278.1"/>
    <property type="molecule type" value="Genomic_DNA"/>
</dbReference>
<evidence type="ECO:0000313" key="2">
    <source>
        <dbReference type="Proteomes" id="UP000016505"/>
    </source>
</evidence>
<protein>
    <recommendedName>
        <fullName evidence="3">Maltose O-acetyltransferase</fullName>
    </recommendedName>
</protein>
<evidence type="ECO:0000313" key="1">
    <source>
        <dbReference type="EMBL" id="ATC85278.1"/>
    </source>
</evidence>
<gene>
    <name evidence="1" type="ORF">PARC_a0557</name>
</gene>
<proteinExistence type="predicted"/>
<name>A0A290RYQ1_9GAMM</name>
<dbReference type="SUPFAM" id="SSF51161">
    <property type="entry name" value="Trimeric LpxA-like enzymes"/>
    <property type="match status" value="1"/>
</dbReference>
<evidence type="ECO:0008006" key="3">
    <source>
        <dbReference type="Google" id="ProtNLM"/>
    </source>
</evidence>
<dbReference type="AlphaFoldDB" id="A0A290RYQ1"/>